<keyword evidence="3" id="KW-1185">Reference proteome</keyword>
<comment type="caution">
    <text evidence="2">The sequence shown here is derived from an EMBL/GenBank/DDBJ whole genome shotgun (WGS) entry which is preliminary data.</text>
</comment>
<dbReference type="Gene3D" id="3.90.226.10">
    <property type="entry name" value="2-enoyl-CoA Hydratase, Chain A, domain 1"/>
    <property type="match status" value="1"/>
</dbReference>
<dbReference type="EMBL" id="BONV01000024">
    <property type="protein sequence ID" value="GIG81756.1"/>
    <property type="molecule type" value="Genomic_DNA"/>
</dbReference>
<evidence type="ECO:0000313" key="3">
    <source>
        <dbReference type="Proteomes" id="UP000630097"/>
    </source>
</evidence>
<dbReference type="Gene3D" id="1.10.12.10">
    <property type="entry name" value="Lyase 2-enoyl-coa Hydratase, Chain A, domain 2"/>
    <property type="match status" value="1"/>
</dbReference>
<name>A0A8J3PVL8_9ACTN</name>
<dbReference type="RefSeq" id="WP_203885104.1">
    <property type="nucleotide sequence ID" value="NZ_BAABHH010000019.1"/>
</dbReference>
<evidence type="ECO:0000256" key="1">
    <source>
        <dbReference type="ARBA" id="ARBA00005254"/>
    </source>
</evidence>
<organism evidence="2 3">
    <name type="scientific">Planotetraspora kaengkrachanensis</name>
    <dbReference type="NCBI Taxonomy" id="575193"/>
    <lineage>
        <taxon>Bacteria</taxon>
        <taxon>Bacillati</taxon>
        <taxon>Actinomycetota</taxon>
        <taxon>Actinomycetes</taxon>
        <taxon>Streptosporangiales</taxon>
        <taxon>Streptosporangiaceae</taxon>
        <taxon>Planotetraspora</taxon>
    </lineage>
</organism>
<dbReference type="NCBIfam" id="NF005864">
    <property type="entry name" value="PRK07799.1"/>
    <property type="match status" value="1"/>
</dbReference>
<dbReference type="Pfam" id="PF00378">
    <property type="entry name" value="ECH_1"/>
    <property type="match status" value="1"/>
</dbReference>
<dbReference type="SUPFAM" id="SSF52096">
    <property type="entry name" value="ClpP/crotonase"/>
    <property type="match status" value="1"/>
</dbReference>
<reference evidence="2 3" key="1">
    <citation type="submission" date="2021-01" db="EMBL/GenBank/DDBJ databases">
        <title>Whole genome shotgun sequence of Planotetraspora kaengkrachanensis NBRC 104272.</title>
        <authorList>
            <person name="Komaki H."/>
            <person name="Tamura T."/>
        </authorList>
    </citation>
    <scope>NUCLEOTIDE SEQUENCE [LARGE SCALE GENOMIC DNA]</scope>
    <source>
        <strain evidence="2 3">NBRC 104272</strain>
    </source>
</reference>
<dbReference type="InterPro" id="IPR014748">
    <property type="entry name" value="Enoyl-CoA_hydra_C"/>
</dbReference>
<dbReference type="CDD" id="cd06558">
    <property type="entry name" value="crotonase-like"/>
    <property type="match status" value="1"/>
</dbReference>
<dbReference type="InterPro" id="IPR001753">
    <property type="entry name" value="Enoyl-CoA_hydra/iso"/>
</dbReference>
<dbReference type="PANTHER" id="PTHR43802">
    <property type="entry name" value="ENOYL-COA HYDRATASE"/>
    <property type="match status" value="1"/>
</dbReference>
<dbReference type="PANTHER" id="PTHR43802:SF1">
    <property type="entry name" value="IP11341P-RELATED"/>
    <property type="match status" value="1"/>
</dbReference>
<comment type="similarity">
    <text evidence="1">Belongs to the enoyl-CoA hydratase/isomerase family.</text>
</comment>
<dbReference type="InterPro" id="IPR029045">
    <property type="entry name" value="ClpP/crotonase-like_dom_sf"/>
</dbReference>
<gene>
    <name evidence="2" type="primary">paaG_7</name>
    <name evidence="2" type="ORF">Pka01_48830</name>
</gene>
<proteinExistence type="inferred from homology"/>
<dbReference type="AlphaFoldDB" id="A0A8J3PVL8"/>
<protein>
    <submittedName>
        <fullName evidence="2">Enoyl-CoA hydratase</fullName>
    </submittedName>
</protein>
<dbReference type="GO" id="GO:0003824">
    <property type="term" value="F:catalytic activity"/>
    <property type="evidence" value="ECO:0007669"/>
    <property type="project" value="UniProtKB-ARBA"/>
</dbReference>
<accession>A0A8J3PVL8</accession>
<dbReference type="Proteomes" id="UP000630097">
    <property type="component" value="Unassembled WGS sequence"/>
</dbReference>
<sequence>MELLSISTPHCRVERDGHVVVVTMDRPEARNALSMDMLVGLADAWAYISAEPEVRVGILTGANGTFCAGADLKAMGTPSGDPRVLQRAQEIPDVHWKGLLRGSGALPTKPIICAVEGYAVAGGTELLVGTDLRIVAESATLGLFEARRALFPMGGSAVRLPRQIPYAFAMDVLLTGRAITAQEALSMGLVNRVVPDGQALAAARETAEQVAACGPLAVQAILRTYRETLGMAEEEALKVSDAIGWPVIGSQDAKEGSLAFREKRPAVYRGE</sequence>
<evidence type="ECO:0000313" key="2">
    <source>
        <dbReference type="EMBL" id="GIG81756.1"/>
    </source>
</evidence>